<comment type="similarity">
    <text evidence="9">Belongs to the early nodulin-like (ENODL) family.</text>
</comment>
<dbReference type="PANTHER" id="PTHR33021">
    <property type="entry name" value="BLUE COPPER PROTEIN"/>
    <property type="match status" value="1"/>
</dbReference>
<feature type="chain" id="PRO_5004562144" description="Phytocyanin domain-containing protein" evidence="10">
    <location>
        <begin position="25"/>
        <end position="183"/>
    </location>
</feature>
<dbReference type="InterPro" id="IPR008972">
    <property type="entry name" value="Cupredoxin"/>
</dbReference>
<evidence type="ECO:0000256" key="3">
    <source>
        <dbReference type="ARBA" id="ARBA00022622"/>
    </source>
</evidence>
<sequence length="183" mass="19660">MAEFSTFSAAALVMSLFFLSMADARDLVVGGKANSWTIPLSDSDSLNRWAEKSRFVIGDSLVWNYDGAKDSVLEVSKNDYFACNTSDPIKKYSGGSNTVKLERSGPYYFISGAAGHCEKGQKVIVVVISERWHSRLGESPSPSPAIGGGIAVAPTPASGGKSILKRRGKEFLFFAFGALMFAI</sequence>
<name>S8CYF0_9LAMI</name>
<evidence type="ECO:0000256" key="2">
    <source>
        <dbReference type="ARBA" id="ARBA00022475"/>
    </source>
</evidence>
<dbReference type="AlphaFoldDB" id="S8CYF0"/>
<dbReference type="InterPro" id="IPR003245">
    <property type="entry name" value="Phytocyanin_dom"/>
</dbReference>
<dbReference type="GO" id="GO:0005886">
    <property type="term" value="C:plasma membrane"/>
    <property type="evidence" value="ECO:0007669"/>
    <property type="project" value="UniProtKB-SubCell"/>
</dbReference>
<comment type="caution">
    <text evidence="12">The sequence shown here is derived from an EMBL/GenBank/DDBJ whole genome shotgun (WGS) entry which is preliminary data.</text>
</comment>
<dbReference type="EMBL" id="AUSU01000835">
    <property type="protein sequence ID" value="EPS72444.1"/>
    <property type="molecule type" value="Genomic_DNA"/>
</dbReference>
<keyword evidence="6" id="KW-1015">Disulfide bond</keyword>
<dbReference type="OrthoDB" id="1937044at2759"/>
<feature type="domain" description="Phytocyanin" evidence="11">
    <location>
        <begin position="25"/>
        <end position="129"/>
    </location>
</feature>
<keyword evidence="2" id="KW-1003">Cell membrane</keyword>
<evidence type="ECO:0000256" key="5">
    <source>
        <dbReference type="ARBA" id="ARBA00023136"/>
    </source>
</evidence>
<keyword evidence="8" id="KW-0449">Lipoprotein</keyword>
<evidence type="ECO:0000313" key="13">
    <source>
        <dbReference type="Proteomes" id="UP000015453"/>
    </source>
</evidence>
<dbReference type="FunFam" id="2.60.40.420:FF:000010">
    <property type="entry name" value="Early nodulin-like protein 1"/>
    <property type="match status" value="1"/>
</dbReference>
<evidence type="ECO:0000256" key="1">
    <source>
        <dbReference type="ARBA" id="ARBA00004609"/>
    </source>
</evidence>
<evidence type="ECO:0000259" key="11">
    <source>
        <dbReference type="PROSITE" id="PS51485"/>
    </source>
</evidence>
<keyword evidence="7" id="KW-0325">Glycoprotein</keyword>
<evidence type="ECO:0000313" key="12">
    <source>
        <dbReference type="EMBL" id="EPS72444.1"/>
    </source>
</evidence>
<keyword evidence="4 10" id="KW-0732">Signal</keyword>
<keyword evidence="5" id="KW-0472">Membrane</keyword>
<accession>S8CYF0</accession>
<evidence type="ECO:0000256" key="8">
    <source>
        <dbReference type="ARBA" id="ARBA00023288"/>
    </source>
</evidence>
<dbReference type="SUPFAM" id="SSF49503">
    <property type="entry name" value="Cupredoxins"/>
    <property type="match status" value="1"/>
</dbReference>
<evidence type="ECO:0000256" key="6">
    <source>
        <dbReference type="ARBA" id="ARBA00023157"/>
    </source>
</evidence>
<evidence type="ECO:0000256" key="7">
    <source>
        <dbReference type="ARBA" id="ARBA00023180"/>
    </source>
</evidence>
<evidence type="ECO:0000256" key="9">
    <source>
        <dbReference type="ARBA" id="ARBA00035011"/>
    </source>
</evidence>
<keyword evidence="13" id="KW-1185">Reference proteome</keyword>
<evidence type="ECO:0000256" key="4">
    <source>
        <dbReference type="ARBA" id="ARBA00022729"/>
    </source>
</evidence>
<proteinExistence type="inferred from homology"/>
<evidence type="ECO:0000256" key="10">
    <source>
        <dbReference type="SAM" id="SignalP"/>
    </source>
</evidence>
<dbReference type="InterPro" id="IPR041846">
    <property type="entry name" value="ENL_dom"/>
</dbReference>
<organism evidence="12 13">
    <name type="scientific">Genlisea aurea</name>
    <dbReference type="NCBI Taxonomy" id="192259"/>
    <lineage>
        <taxon>Eukaryota</taxon>
        <taxon>Viridiplantae</taxon>
        <taxon>Streptophyta</taxon>
        <taxon>Embryophyta</taxon>
        <taxon>Tracheophyta</taxon>
        <taxon>Spermatophyta</taxon>
        <taxon>Magnoliopsida</taxon>
        <taxon>eudicotyledons</taxon>
        <taxon>Gunneridae</taxon>
        <taxon>Pentapetalae</taxon>
        <taxon>asterids</taxon>
        <taxon>lamiids</taxon>
        <taxon>Lamiales</taxon>
        <taxon>Lentibulariaceae</taxon>
        <taxon>Genlisea</taxon>
    </lineage>
</organism>
<dbReference type="InterPro" id="IPR039391">
    <property type="entry name" value="Phytocyanin-like"/>
</dbReference>
<protein>
    <recommendedName>
        <fullName evidence="11">Phytocyanin domain-containing protein</fullName>
    </recommendedName>
</protein>
<keyword evidence="3" id="KW-0336">GPI-anchor</keyword>
<dbReference type="CDD" id="cd11019">
    <property type="entry name" value="OsENODL1_like"/>
    <property type="match status" value="1"/>
</dbReference>
<dbReference type="Gene3D" id="2.60.40.420">
    <property type="entry name" value="Cupredoxins - blue copper proteins"/>
    <property type="match status" value="1"/>
</dbReference>
<reference evidence="12 13" key="1">
    <citation type="journal article" date="2013" name="BMC Genomics">
        <title>The miniature genome of a carnivorous plant Genlisea aurea contains a low number of genes and short non-coding sequences.</title>
        <authorList>
            <person name="Leushkin E.V."/>
            <person name="Sutormin R.A."/>
            <person name="Nabieva E.R."/>
            <person name="Penin A.A."/>
            <person name="Kondrashov A.S."/>
            <person name="Logacheva M.D."/>
        </authorList>
    </citation>
    <scope>NUCLEOTIDE SEQUENCE [LARGE SCALE GENOMIC DNA]</scope>
</reference>
<comment type="subcellular location">
    <subcellularLocation>
        <location evidence="1">Cell membrane</location>
        <topology evidence="1">Lipid-anchor</topology>
        <topology evidence="1">GPI-anchor</topology>
    </subcellularLocation>
</comment>
<gene>
    <name evidence="12" type="ORF">M569_02314</name>
</gene>
<dbReference type="PANTHER" id="PTHR33021:SF197">
    <property type="entry name" value="EARLY NODULIN-LIKE PROTEIN 13"/>
    <property type="match status" value="1"/>
</dbReference>
<feature type="signal peptide" evidence="10">
    <location>
        <begin position="1"/>
        <end position="24"/>
    </location>
</feature>
<dbReference type="PROSITE" id="PS51485">
    <property type="entry name" value="PHYTOCYANIN"/>
    <property type="match status" value="1"/>
</dbReference>
<dbReference type="Proteomes" id="UP000015453">
    <property type="component" value="Unassembled WGS sequence"/>
</dbReference>
<dbReference type="GO" id="GO:0098552">
    <property type="term" value="C:side of membrane"/>
    <property type="evidence" value="ECO:0007669"/>
    <property type="project" value="UniProtKB-KW"/>
</dbReference>
<dbReference type="Pfam" id="PF02298">
    <property type="entry name" value="Cu_bind_like"/>
    <property type="match status" value="1"/>
</dbReference>
<dbReference type="GO" id="GO:0009055">
    <property type="term" value="F:electron transfer activity"/>
    <property type="evidence" value="ECO:0007669"/>
    <property type="project" value="InterPro"/>
</dbReference>